<accession>A0AAE0FQ03</accession>
<dbReference type="EMBL" id="LGRX02014958">
    <property type="protein sequence ID" value="KAK3263891.1"/>
    <property type="molecule type" value="Genomic_DNA"/>
</dbReference>
<dbReference type="Proteomes" id="UP001190700">
    <property type="component" value="Unassembled WGS sequence"/>
</dbReference>
<gene>
    <name evidence="2" type="ORF">CYMTET_27321</name>
</gene>
<feature type="compositionally biased region" description="Basic residues" evidence="1">
    <location>
        <begin position="121"/>
        <end position="132"/>
    </location>
</feature>
<proteinExistence type="predicted"/>
<feature type="region of interest" description="Disordered" evidence="1">
    <location>
        <begin position="1"/>
        <end position="44"/>
    </location>
</feature>
<evidence type="ECO:0000313" key="3">
    <source>
        <dbReference type="Proteomes" id="UP001190700"/>
    </source>
</evidence>
<keyword evidence="3" id="KW-1185">Reference proteome</keyword>
<comment type="caution">
    <text evidence="2">The sequence shown here is derived from an EMBL/GenBank/DDBJ whole genome shotgun (WGS) entry which is preliminary data.</text>
</comment>
<dbReference type="AlphaFoldDB" id="A0AAE0FQ03"/>
<protein>
    <submittedName>
        <fullName evidence="2">Uncharacterized protein</fullName>
    </submittedName>
</protein>
<evidence type="ECO:0000256" key="1">
    <source>
        <dbReference type="SAM" id="MobiDB-lite"/>
    </source>
</evidence>
<feature type="region of interest" description="Disordered" evidence="1">
    <location>
        <begin position="104"/>
        <end position="132"/>
    </location>
</feature>
<evidence type="ECO:0000313" key="2">
    <source>
        <dbReference type="EMBL" id="KAK3263891.1"/>
    </source>
</evidence>
<name>A0AAE0FQ03_9CHLO</name>
<sequence length="132" mass="14978">MPESTPLKQRRDYDPKAARTANGSSAIRTPFRAPSGMPARIDDDHDDSCGRIFYRLHPKEAATFDTKQGDFYNYILQMYNNKQASADDIDTIDDLRDALLIVRPSSKDPNRGTASTCLQQRARRLRPAFRAD</sequence>
<reference evidence="2 3" key="1">
    <citation type="journal article" date="2015" name="Genome Biol. Evol.">
        <title>Comparative Genomics of a Bacterivorous Green Alga Reveals Evolutionary Causalities and Consequences of Phago-Mixotrophic Mode of Nutrition.</title>
        <authorList>
            <person name="Burns J.A."/>
            <person name="Paasch A."/>
            <person name="Narechania A."/>
            <person name="Kim E."/>
        </authorList>
    </citation>
    <scope>NUCLEOTIDE SEQUENCE [LARGE SCALE GENOMIC DNA]</scope>
    <source>
        <strain evidence="2 3">PLY_AMNH</strain>
    </source>
</reference>
<organism evidence="2 3">
    <name type="scientific">Cymbomonas tetramitiformis</name>
    <dbReference type="NCBI Taxonomy" id="36881"/>
    <lineage>
        <taxon>Eukaryota</taxon>
        <taxon>Viridiplantae</taxon>
        <taxon>Chlorophyta</taxon>
        <taxon>Pyramimonadophyceae</taxon>
        <taxon>Pyramimonadales</taxon>
        <taxon>Pyramimonadaceae</taxon>
        <taxon>Cymbomonas</taxon>
    </lineage>
</organism>